<sequence>MQTLSYQNRYQPVKSQWTANVFLQPGRGWQYQITGQGRSNDGRDLTVQYKATRS</sequence>
<proteinExistence type="predicted"/>
<dbReference type="Proteomes" id="UP001595952">
    <property type="component" value="Unassembled WGS sequence"/>
</dbReference>
<name>A0ABV9IE75_9DEIO</name>
<keyword evidence="2" id="KW-1185">Reference proteome</keyword>
<dbReference type="EMBL" id="JBHSEI010000015">
    <property type="protein sequence ID" value="MFC4640362.1"/>
    <property type="molecule type" value="Genomic_DNA"/>
</dbReference>
<evidence type="ECO:0000313" key="1">
    <source>
        <dbReference type="EMBL" id="MFC4640362.1"/>
    </source>
</evidence>
<comment type="caution">
    <text evidence="1">The sequence shown here is derived from an EMBL/GenBank/DDBJ whole genome shotgun (WGS) entry which is preliminary data.</text>
</comment>
<organism evidence="1 2">
    <name type="scientific">Deinococcus hohokamensis</name>
    <dbReference type="NCBI Taxonomy" id="309883"/>
    <lineage>
        <taxon>Bacteria</taxon>
        <taxon>Thermotogati</taxon>
        <taxon>Deinococcota</taxon>
        <taxon>Deinococci</taxon>
        <taxon>Deinococcales</taxon>
        <taxon>Deinococcaceae</taxon>
        <taxon>Deinococcus</taxon>
    </lineage>
</organism>
<protein>
    <submittedName>
        <fullName evidence="1">Uncharacterized protein</fullName>
    </submittedName>
</protein>
<gene>
    <name evidence="1" type="ORF">ACFO0D_18690</name>
</gene>
<accession>A0ABV9IE75</accession>
<dbReference type="RefSeq" id="WP_380063336.1">
    <property type="nucleotide sequence ID" value="NZ_JBHSEI010000015.1"/>
</dbReference>
<evidence type="ECO:0000313" key="2">
    <source>
        <dbReference type="Proteomes" id="UP001595952"/>
    </source>
</evidence>
<reference evidence="2" key="1">
    <citation type="journal article" date="2019" name="Int. J. Syst. Evol. Microbiol.">
        <title>The Global Catalogue of Microorganisms (GCM) 10K type strain sequencing project: providing services to taxonomists for standard genome sequencing and annotation.</title>
        <authorList>
            <consortium name="The Broad Institute Genomics Platform"/>
            <consortium name="The Broad Institute Genome Sequencing Center for Infectious Disease"/>
            <person name="Wu L."/>
            <person name="Ma J."/>
        </authorList>
    </citation>
    <scope>NUCLEOTIDE SEQUENCE [LARGE SCALE GENOMIC DNA]</scope>
    <source>
        <strain evidence="2">CCUG 55995</strain>
    </source>
</reference>